<accession>A0ABW2LTY3</accession>
<proteinExistence type="predicted"/>
<evidence type="ECO:0000313" key="3">
    <source>
        <dbReference type="Proteomes" id="UP001596550"/>
    </source>
</evidence>
<sequence>MKFFIFCFLLFFSLLPAQDLSANHISEIAYYDLDHLDKAMIQVYGFKRVQDIEDDNQRVYTNDSHKIGELIVITVIKKAGSCSNILSIVNTSLDSVLKIRQDLPKIGYLYKGKQKLSADIFFSLFVKDKLTVAITDQVTHTGAYQILVTYK</sequence>
<evidence type="ECO:0000313" key="2">
    <source>
        <dbReference type="EMBL" id="MFC7345642.1"/>
    </source>
</evidence>
<evidence type="ECO:0000256" key="1">
    <source>
        <dbReference type="SAM" id="SignalP"/>
    </source>
</evidence>
<reference evidence="3" key="1">
    <citation type="journal article" date="2019" name="Int. J. Syst. Evol. Microbiol.">
        <title>The Global Catalogue of Microorganisms (GCM) 10K type strain sequencing project: providing services to taxonomists for standard genome sequencing and annotation.</title>
        <authorList>
            <consortium name="The Broad Institute Genomics Platform"/>
            <consortium name="The Broad Institute Genome Sequencing Center for Infectious Disease"/>
            <person name="Wu L."/>
            <person name="Ma J."/>
        </authorList>
    </citation>
    <scope>NUCLEOTIDE SEQUENCE [LARGE SCALE GENOMIC DNA]</scope>
    <source>
        <strain evidence="3">CCUG 54781</strain>
    </source>
</reference>
<feature type="chain" id="PRO_5045928908" evidence="1">
    <location>
        <begin position="18"/>
        <end position="151"/>
    </location>
</feature>
<comment type="caution">
    <text evidence="2">The sequence shown here is derived from an EMBL/GenBank/DDBJ whole genome shotgun (WGS) entry which is preliminary data.</text>
</comment>
<keyword evidence="1" id="KW-0732">Signal</keyword>
<dbReference type="EMBL" id="JBHTCR010000001">
    <property type="protein sequence ID" value="MFC7345642.1"/>
    <property type="molecule type" value="Genomic_DNA"/>
</dbReference>
<keyword evidence="3" id="KW-1185">Reference proteome</keyword>
<name>A0ABW2LTY3_9FLAO</name>
<gene>
    <name evidence="2" type="ORF">ACFQO9_02785</name>
</gene>
<dbReference type="RefSeq" id="WP_378173207.1">
    <property type="nucleotide sequence ID" value="NZ_JBHTCR010000001.1"/>
</dbReference>
<protein>
    <submittedName>
        <fullName evidence="2">Uncharacterized protein</fullName>
    </submittedName>
</protein>
<dbReference type="Proteomes" id="UP001596550">
    <property type="component" value="Unassembled WGS sequence"/>
</dbReference>
<feature type="signal peptide" evidence="1">
    <location>
        <begin position="1"/>
        <end position="17"/>
    </location>
</feature>
<organism evidence="2 3">
    <name type="scientific">Chryseobacterium zhengzhouense</name>
    <dbReference type="NCBI Taxonomy" id="1636086"/>
    <lineage>
        <taxon>Bacteria</taxon>
        <taxon>Pseudomonadati</taxon>
        <taxon>Bacteroidota</taxon>
        <taxon>Flavobacteriia</taxon>
        <taxon>Flavobacteriales</taxon>
        <taxon>Weeksellaceae</taxon>
        <taxon>Chryseobacterium group</taxon>
        <taxon>Chryseobacterium</taxon>
    </lineage>
</organism>